<feature type="repeat" description="TPR" evidence="3">
    <location>
        <begin position="262"/>
        <end position="295"/>
    </location>
</feature>
<accession>A0A1M6KLQ3</accession>
<dbReference type="RefSeq" id="WP_073119303.1">
    <property type="nucleotide sequence ID" value="NZ_FRAA01000001.1"/>
</dbReference>
<dbReference type="SUPFAM" id="SSF48452">
    <property type="entry name" value="TPR-like"/>
    <property type="match status" value="2"/>
</dbReference>
<dbReference type="PROSITE" id="PS50005">
    <property type="entry name" value="TPR"/>
    <property type="match status" value="3"/>
</dbReference>
<dbReference type="SMART" id="SM00028">
    <property type="entry name" value="TPR"/>
    <property type="match status" value="6"/>
</dbReference>
<dbReference type="Pfam" id="PF13432">
    <property type="entry name" value="TPR_16"/>
    <property type="match status" value="1"/>
</dbReference>
<feature type="repeat" description="TPR" evidence="3">
    <location>
        <begin position="104"/>
        <end position="137"/>
    </location>
</feature>
<keyword evidence="5" id="KW-1185">Reference proteome</keyword>
<gene>
    <name evidence="4" type="ORF">SAMN04488028_101624</name>
</gene>
<evidence type="ECO:0000256" key="2">
    <source>
        <dbReference type="ARBA" id="ARBA00022803"/>
    </source>
</evidence>
<proteinExistence type="predicted"/>
<dbReference type="STRING" id="156994.SAMN04488028_101624"/>
<feature type="repeat" description="TPR" evidence="3">
    <location>
        <begin position="182"/>
        <end position="215"/>
    </location>
</feature>
<sequence length="350" mass="40539">MKKFLVVTLITILSGATVFYFLSSDRKSIPQDIKPSIEKMTNGEYDSAIILAKKILTFSKNDKNKFLALSIIGYSFYEKREADSSFHYYTKALSIKNINNTERANALNMVGVIFQHKQTHPSAIKYFQQAINLYETGNNKKLPIAYYNLAYSQSQTDNIACIDSYYKALEYASKFEDKRYEAYCLSDLGNLMLETSNYEAATEYFHESLDNEYTKNHVRSRAIALQGLGEAEYASKDYDSAKLHALEALKIKTERSYDDLLFTSYFLLGRIYRNTGDLNEAENNLKRAVIYYPHNERNKQAVNVFKELSDVQLQLGKIQQSEYHNQLHFEELERILDEKKKSYNMSKVTI</sequence>
<keyword evidence="2 3" id="KW-0802">TPR repeat</keyword>
<dbReference type="EMBL" id="FRAA01000001">
    <property type="protein sequence ID" value="SHJ59849.1"/>
    <property type="molecule type" value="Genomic_DNA"/>
</dbReference>
<dbReference type="InterPro" id="IPR019734">
    <property type="entry name" value="TPR_rpt"/>
</dbReference>
<protein>
    <submittedName>
        <fullName evidence="4">Tetratricopeptide repeat-containing protein</fullName>
    </submittedName>
</protein>
<dbReference type="PANTHER" id="PTHR10098">
    <property type="entry name" value="RAPSYN-RELATED"/>
    <property type="match status" value="1"/>
</dbReference>
<dbReference type="Gene3D" id="1.25.40.10">
    <property type="entry name" value="Tetratricopeptide repeat domain"/>
    <property type="match status" value="2"/>
</dbReference>
<keyword evidence="1" id="KW-0677">Repeat</keyword>
<evidence type="ECO:0000256" key="1">
    <source>
        <dbReference type="ARBA" id="ARBA00022737"/>
    </source>
</evidence>
<organism evidence="4 5">
    <name type="scientific">Reichenbachiella agariperforans</name>
    <dbReference type="NCBI Taxonomy" id="156994"/>
    <lineage>
        <taxon>Bacteria</taxon>
        <taxon>Pseudomonadati</taxon>
        <taxon>Bacteroidota</taxon>
        <taxon>Cytophagia</taxon>
        <taxon>Cytophagales</taxon>
        <taxon>Reichenbachiellaceae</taxon>
        <taxon>Reichenbachiella</taxon>
    </lineage>
</organism>
<evidence type="ECO:0000313" key="5">
    <source>
        <dbReference type="Proteomes" id="UP000184474"/>
    </source>
</evidence>
<dbReference type="Proteomes" id="UP000184474">
    <property type="component" value="Unassembled WGS sequence"/>
</dbReference>
<dbReference type="InterPro" id="IPR011990">
    <property type="entry name" value="TPR-like_helical_dom_sf"/>
</dbReference>
<dbReference type="AlphaFoldDB" id="A0A1M6KLQ3"/>
<reference evidence="5" key="1">
    <citation type="submission" date="2016-11" db="EMBL/GenBank/DDBJ databases">
        <authorList>
            <person name="Varghese N."/>
            <person name="Submissions S."/>
        </authorList>
    </citation>
    <scope>NUCLEOTIDE SEQUENCE [LARGE SCALE GENOMIC DNA]</scope>
    <source>
        <strain evidence="5">DSM 26134</strain>
    </source>
</reference>
<dbReference type="Pfam" id="PF07719">
    <property type="entry name" value="TPR_2"/>
    <property type="match status" value="1"/>
</dbReference>
<dbReference type="InterPro" id="IPR013105">
    <property type="entry name" value="TPR_2"/>
</dbReference>
<evidence type="ECO:0000256" key="3">
    <source>
        <dbReference type="PROSITE-ProRule" id="PRU00339"/>
    </source>
</evidence>
<evidence type="ECO:0000313" key="4">
    <source>
        <dbReference type="EMBL" id="SHJ59849.1"/>
    </source>
</evidence>
<name>A0A1M6KLQ3_REIAG</name>